<keyword evidence="3 10" id="KW-0812">Transmembrane</keyword>
<evidence type="ECO:0000259" key="11">
    <source>
        <dbReference type="PROSITE" id="PS51039"/>
    </source>
</evidence>
<evidence type="ECO:0000256" key="5">
    <source>
        <dbReference type="ARBA" id="ARBA00022771"/>
    </source>
</evidence>
<evidence type="ECO:0000256" key="4">
    <source>
        <dbReference type="ARBA" id="ARBA00022723"/>
    </source>
</evidence>
<dbReference type="GO" id="GO:0006508">
    <property type="term" value="P:proteolysis"/>
    <property type="evidence" value="ECO:0007669"/>
    <property type="project" value="UniProtKB-KW"/>
</dbReference>
<keyword evidence="9 10" id="KW-0472">Membrane</keyword>
<feature type="transmembrane region" description="Helical" evidence="10">
    <location>
        <begin position="226"/>
        <end position="251"/>
    </location>
</feature>
<accession>A0A643JTY9</accession>
<feature type="transmembrane region" description="Helical" evidence="10">
    <location>
        <begin position="87"/>
        <end position="111"/>
    </location>
</feature>
<dbReference type="Pfam" id="PF01428">
    <property type="entry name" value="zf-AN1"/>
    <property type="match status" value="1"/>
</dbReference>
<comment type="similarity">
    <text evidence="2">Belongs to the peptidase S54 family.</text>
</comment>
<gene>
    <name evidence="12" type="ORF">Hfx1149_00050</name>
</gene>
<dbReference type="Gene3D" id="1.20.1540.10">
    <property type="entry name" value="Rhomboid-like"/>
    <property type="match status" value="1"/>
</dbReference>
<reference evidence="12" key="1">
    <citation type="submission" date="2019-09" db="EMBL/GenBank/DDBJ databases">
        <title>Genomic analysis of Haloferax sp. CBA1149.</title>
        <authorList>
            <person name="Roh S.W."/>
        </authorList>
    </citation>
    <scope>NUCLEOTIDE SEQUENCE</scope>
    <source>
        <strain evidence="12">CBA1149</strain>
    </source>
</reference>
<feature type="domain" description="AN1-type" evidence="11">
    <location>
        <begin position="1"/>
        <end position="44"/>
    </location>
</feature>
<evidence type="ECO:0000256" key="7">
    <source>
        <dbReference type="ARBA" id="ARBA00022833"/>
    </source>
</evidence>
<protein>
    <submittedName>
        <fullName evidence="12">Rhomboid family intramembrane serine protease</fullName>
    </submittedName>
</protein>
<dbReference type="InterPro" id="IPR022764">
    <property type="entry name" value="Peptidase_S54_rhomboid_dom"/>
</dbReference>
<evidence type="ECO:0000256" key="1">
    <source>
        <dbReference type="ARBA" id="ARBA00004141"/>
    </source>
</evidence>
<dbReference type="GO" id="GO:0008270">
    <property type="term" value="F:zinc ion binding"/>
    <property type="evidence" value="ECO:0007669"/>
    <property type="project" value="UniProtKB-KW"/>
</dbReference>
<dbReference type="PROSITE" id="PS51039">
    <property type="entry name" value="ZF_AN1"/>
    <property type="match status" value="1"/>
</dbReference>
<dbReference type="SMART" id="SM00154">
    <property type="entry name" value="ZnF_AN1"/>
    <property type="match status" value="1"/>
</dbReference>
<proteinExistence type="inferred from homology"/>
<dbReference type="InterPro" id="IPR035896">
    <property type="entry name" value="AN1-like_Znf"/>
</dbReference>
<dbReference type="GO" id="GO:0004252">
    <property type="term" value="F:serine-type endopeptidase activity"/>
    <property type="evidence" value="ECO:0007669"/>
    <property type="project" value="InterPro"/>
</dbReference>
<dbReference type="Pfam" id="PF01694">
    <property type="entry name" value="Rhomboid"/>
    <property type="match status" value="1"/>
</dbReference>
<evidence type="ECO:0000256" key="6">
    <source>
        <dbReference type="ARBA" id="ARBA00022801"/>
    </source>
</evidence>
<feature type="transmembrane region" description="Helical" evidence="10">
    <location>
        <begin position="131"/>
        <end position="160"/>
    </location>
</feature>
<feature type="transmembrane region" description="Helical" evidence="10">
    <location>
        <begin position="172"/>
        <end position="194"/>
    </location>
</feature>
<organism evidence="12">
    <name type="scientific">Haloferax sp. CBA1149</name>
    <dbReference type="NCBI Taxonomy" id="2650753"/>
    <lineage>
        <taxon>Archaea</taxon>
        <taxon>Methanobacteriati</taxon>
        <taxon>Methanobacteriota</taxon>
        <taxon>Stenosarchaea group</taxon>
        <taxon>Halobacteria</taxon>
        <taxon>Halobacteriales</taxon>
        <taxon>Haloferacaceae</taxon>
        <taxon>Haloferax</taxon>
    </lineage>
</organism>
<comment type="caution">
    <text evidence="12">The sequence shown here is derived from an EMBL/GenBank/DDBJ whole genome shotgun (WGS) entry which is preliminary data.</text>
</comment>
<dbReference type="PANTHER" id="PTHR43731">
    <property type="entry name" value="RHOMBOID PROTEASE"/>
    <property type="match status" value="1"/>
</dbReference>
<name>A0A643JTY9_9EURY</name>
<evidence type="ECO:0000256" key="10">
    <source>
        <dbReference type="SAM" id="Phobius"/>
    </source>
</evidence>
<keyword evidence="4" id="KW-0479">Metal-binding</keyword>
<dbReference type="RefSeq" id="WP_151134187.1">
    <property type="nucleotide sequence ID" value="NZ_VZUS01000001.1"/>
</dbReference>
<keyword evidence="7" id="KW-0862">Zinc</keyword>
<keyword evidence="8 10" id="KW-1133">Transmembrane helix</keyword>
<dbReference type="EMBL" id="VZUS01000001">
    <property type="protein sequence ID" value="KAB1186514.1"/>
    <property type="molecule type" value="Genomic_DNA"/>
</dbReference>
<evidence type="ECO:0000256" key="9">
    <source>
        <dbReference type="ARBA" id="ARBA00023136"/>
    </source>
</evidence>
<dbReference type="AlphaFoldDB" id="A0A643JTY9"/>
<dbReference type="GO" id="GO:0016020">
    <property type="term" value="C:membrane"/>
    <property type="evidence" value="ECO:0007669"/>
    <property type="project" value="UniProtKB-SubCell"/>
</dbReference>
<evidence type="ECO:0000256" key="8">
    <source>
        <dbReference type="ARBA" id="ARBA00022989"/>
    </source>
</evidence>
<evidence type="ECO:0000313" key="12">
    <source>
        <dbReference type="EMBL" id="KAB1186514.1"/>
    </source>
</evidence>
<evidence type="ECO:0000256" key="2">
    <source>
        <dbReference type="ARBA" id="ARBA00009045"/>
    </source>
</evidence>
<keyword evidence="5" id="KW-0863">Zinc-finger</keyword>
<keyword evidence="6" id="KW-0378">Hydrolase</keyword>
<dbReference type="InterPro" id="IPR000058">
    <property type="entry name" value="Znf_AN1"/>
</dbReference>
<sequence>MATCDVCGRNENLPYRCSRCGGTFCAEHRLPENHNCSGLSEWNDPSGVFQSDFNDSVQTERRPGSGILDSLTSTGGFLGYFRGNMSYLFLAIMWVMFLLEWVVIFAMRGGILPFGTFSAVFTLSTQNPLYIWTWVTSVFSHSPVSFYHIVGNSIVLYFFGPPVERYIGSRKFALLFVGAGALAGLSHIGAALILTPGIPTSVLGASGAVFAVLGVLTVLNPGLRIYLYFLIPIPLWLFTFGFAALSVVFFLSPGTAATAGQGNVAHFAHLVGLVIGLAYGQRVKGTRNVPSEMSLGGGMRRGPGGGRF</sequence>
<feature type="transmembrane region" description="Helical" evidence="10">
    <location>
        <begin position="200"/>
        <end position="219"/>
    </location>
</feature>
<dbReference type="SUPFAM" id="SSF118310">
    <property type="entry name" value="AN1-like Zinc finger"/>
    <property type="match status" value="1"/>
</dbReference>
<comment type="subcellular location">
    <subcellularLocation>
        <location evidence="1">Membrane</location>
        <topology evidence="1">Multi-pass membrane protein</topology>
    </subcellularLocation>
</comment>
<dbReference type="InterPro" id="IPR035952">
    <property type="entry name" value="Rhomboid-like_sf"/>
</dbReference>
<keyword evidence="12" id="KW-0645">Protease</keyword>
<dbReference type="PANTHER" id="PTHR43731:SF14">
    <property type="entry name" value="PRESENILIN-ASSOCIATED RHOMBOID-LIKE PROTEIN, MITOCHONDRIAL"/>
    <property type="match status" value="1"/>
</dbReference>
<dbReference type="InterPro" id="IPR050925">
    <property type="entry name" value="Rhomboid_protease_S54"/>
</dbReference>
<evidence type="ECO:0000256" key="3">
    <source>
        <dbReference type="ARBA" id="ARBA00022692"/>
    </source>
</evidence>
<dbReference type="Gene3D" id="4.10.1110.10">
    <property type="entry name" value="AN1-like Zinc finger"/>
    <property type="match status" value="1"/>
</dbReference>
<feature type="transmembrane region" description="Helical" evidence="10">
    <location>
        <begin position="263"/>
        <end position="280"/>
    </location>
</feature>
<dbReference type="SUPFAM" id="SSF144091">
    <property type="entry name" value="Rhomboid-like"/>
    <property type="match status" value="1"/>
</dbReference>